<dbReference type="STRING" id="1073090.A0A1L9S765"/>
<reference evidence="4" key="1">
    <citation type="journal article" date="2017" name="Genome Biol.">
        <title>Comparative genomics reveals high biological diversity and specific adaptations in the industrially and medically important fungal genus Aspergillus.</title>
        <authorList>
            <person name="de Vries R.P."/>
            <person name="Riley R."/>
            <person name="Wiebenga A."/>
            <person name="Aguilar-Osorio G."/>
            <person name="Amillis S."/>
            <person name="Uchima C.A."/>
            <person name="Anderluh G."/>
            <person name="Asadollahi M."/>
            <person name="Askin M."/>
            <person name="Barry K."/>
            <person name="Battaglia E."/>
            <person name="Bayram O."/>
            <person name="Benocci T."/>
            <person name="Braus-Stromeyer S.A."/>
            <person name="Caldana C."/>
            <person name="Canovas D."/>
            <person name="Cerqueira G.C."/>
            <person name="Chen F."/>
            <person name="Chen W."/>
            <person name="Choi C."/>
            <person name="Clum A."/>
            <person name="Dos Santos R.A."/>
            <person name="Damasio A.R."/>
            <person name="Diallinas G."/>
            <person name="Emri T."/>
            <person name="Fekete E."/>
            <person name="Flipphi M."/>
            <person name="Freyberg S."/>
            <person name="Gallo A."/>
            <person name="Gournas C."/>
            <person name="Habgood R."/>
            <person name="Hainaut M."/>
            <person name="Harispe M.L."/>
            <person name="Henrissat B."/>
            <person name="Hilden K.S."/>
            <person name="Hope R."/>
            <person name="Hossain A."/>
            <person name="Karabika E."/>
            <person name="Karaffa L."/>
            <person name="Karanyi Z."/>
            <person name="Krasevec N."/>
            <person name="Kuo A."/>
            <person name="Kusch H."/>
            <person name="LaButti K."/>
            <person name="Lagendijk E.L."/>
            <person name="Lapidus A."/>
            <person name="Levasseur A."/>
            <person name="Lindquist E."/>
            <person name="Lipzen A."/>
            <person name="Logrieco A.F."/>
            <person name="MacCabe A."/>
            <person name="Maekelae M.R."/>
            <person name="Malavazi I."/>
            <person name="Melin P."/>
            <person name="Meyer V."/>
            <person name="Mielnichuk N."/>
            <person name="Miskei M."/>
            <person name="Molnar A.P."/>
            <person name="Mule G."/>
            <person name="Ngan C.Y."/>
            <person name="Orejas M."/>
            <person name="Orosz E."/>
            <person name="Ouedraogo J.P."/>
            <person name="Overkamp K.M."/>
            <person name="Park H.-S."/>
            <person name="Perrone G."/>
            <person name="Piumi F."/>
            <person name="Punt P.J."/>
            <person name="Ram A.F."/>
            <person name="Ramon A."/>
            <person name="Rauscher S."/>
            <person name="Record E."/>
            <person name="Riano-Pachon D.M."/>
            <person name="Robert V."/>
            <person name="Roehrig J."/>
            <person name="Ruller R."/>
            <person name="Salamov A."/>
            <person name="Salih N.S."/>
            <person name="Samson R.A."/>
            <person name="Sandor E."/>
            <person name="Sanguinetti M."/>
            <person name="Schuetze T."/>
            <person name="Sepcic K."/>
            <person name="Shelest E."/>
            <person name="Sherlock G."/>
            <person name="Sophianopoulou V."/>
            <person name="Squina F.M."/>
            <person name="Sun H."/>
            <person name="Susca A."/>
            <person name="Todd R.B."/>
            <person name="Tsang A."/>
            <person name="Unkles S.E."/>
            <person name="van de Wiele N."/>
            <person name="van Rossen-Uffink D."/>
            <person name="Oliveira J.V."/>
            <person name="Vesth T.C."/>
            <person name="Visser J."/>
            <person name="Yu J.-H."/>
            <person name="Zhou M."/>
            <person name="Andersen M.R."/>
            <person name="Archer D.B."/>
            <person name="Baker S.E."/>
            <person name="Benoit I."/>
            <person name="Brakhage A.A."/>
            <person name="Braus G.H."/>
            <person name="Fischer R."/>
            <person name="Frisvad J.C."/>
            <person name="Goldman G.H."/>
            <person name="Houbraken J."/>
            <person name="Oakley B."/>
            <person name="Pocsi I."/>
            <person name="Scazzocchio C."/>
            <person name="Seiboth B."/>
            <person name="vanKuyk P.A."/>
            <person name="Wortman J."/>
            <person name="Dyer P.S."/>
            <person name="Grigoriev I.V."/>
        </authorList>
    </citation>
    <scope>NUCLEOTIDE SEQUENCE [LARGE SCALE GENOMIC DNA]</scope>
    <source>
        <strain evidence="4">CBS 506.65</strain>
    </source>
</reference>
<dbReference type="OrthoDB" id="5420724at2759"/>
<feature type="compositionally biased region" description="Low complexity" evidence="1">
    <location>
        <begin position="33"/>
        <end position="75"/>
    </location>
</feature>
<dbReference type="EMBL" id="KV878355">
    <property type="protein sequence ID" value="OJJ42990.1"/>
    <property type="molecule type" value="Genomic_DNA"/>
</dbReference>
<keyword evidence="4" id="KW-1185">Reference proteome</keyword>
<feature type="transmembrane region" description="Helical" evidence="2">
    <location>
        <begin position="244"/>
        <end position="268"/>
    </location>
</feature>
<dbReference type="VEuPathDB" id="FungiDB:ASPZODRAFT_146550"/>
<keyword evidence="2" id="KW-0472">Membrane</keyword>
<accession>A0A1L9S765</accession>
<dbReference type="AlphaFoldDB" id="A0A1L9S765"/>
<evidence type="ECO:0000313" key="3">
    <source>
        <dbReference type="EMBL" id="OJJ42990.1"/>
    </source>
</evidence>
<dbReference type="PANTHER" id="PTHR42069:SF1">
    <property type="entry name" value="MARVEL DOMAIN-CONTAINING PROTEIN"/>
    <property type="match status" value="1"/>
</dbReference>
<dbReference type="RefSeq" id="XP_022577500.1">
    <property type="nucleotide sequence ID" value="XM_022725191.1"/>
</dbReference>
<dbReference type="GeneID" id="34611656"/>
<proteinExistence type="predicted"/>
<evidence type="ECO:0000256" key="2">
    <source>
        <dbReference type="SAM" id="Phobius"/>
    </source>
</evidence>
<feature type="transmembrane region" description="Helical" evidence="2">
    <location>
        <begin position="198"/>
        <end position="224"/>
    </location>
</feature>
<protein>
    <recommendedName>
        <fullName evidence="5">MARVEL domain-containing protein</fullName>
    </recommendedName>
</protein>
<dbReference type="Proteomes" id="UP000184188">
    <property type="component" value="Unassembled WGS sequence"/>
</dbReference>
<feature type="compositionally biased region" description="Low complexity" evidence="1">
    <location>
        <begin position="505"/>
        <end position="514"/>
    </location>
</feature>
<dbReference type="PANTHER" id="PTHR42069">
    <property type="entry name" value="HYPHAL ANASTAMOSIS-8 PROTEIN"/>
    <property type="match status" value="1"/>
</dbReference>
<sequence length="551" mass="60771">MSSSNGHDHSPHTYEPTSPTDLIGGRNSGVMTLPPQQLQELQDLQQQQQQQQQPSQDGNSRTRSFSEKSFSSLKSPRAARFAEATSVLSPVDGSPCGVVDPSAGQTQPQQQQEKTLNNVSDLGFGYVADNDPVRRAAEFRPPASPLKSALKSPGTARTLNPLSPTFREEYMLEKHEKATEKQNAKDLRVKTRVRLAKAFLRVVNFSCSMIVLSLLATTLTVFEATKSIPERNNLPPWAIGTNPWPQYLLLALAGVSVLTCLAVFWGYWKGGHKRAEKLAVYYSTFSVCYFVFDLIMWVVGAAVFENAKANGGGEDLWGWSCKKNERYDLFKDDVNYSLLCRLQDWGLVCAIIEVVIELFVILIYAVVFYRFYSKRRLMKTMDTRDRARSDLYLAQLRVQSAPNTPGFLHPMTPGYPPKTPKSATTWVSVAPIQESTGEHDHSDSDPYSAAENGYSYTVQYAVPQSPTRPPQAFHLQPPPIRVQHATPVVQQAGFAVSSSSPPPSNSSSLSSPSTSPSPPPPQHHQHPRNQTASVPASGEQSFGSVPIPGAY</sequence>
<evidence type="ECO:0008006" key="5">
    <source>
        <dbReference type="Google" id="ProtNLM"/>
    </source>
</evidence>
<name>A0A1L9S765_9EURO</name>
<evidence type="ECO:0000313" key="4">
    <source>
        <dbReference type="Proteomes" id="UP000184188"/>
    </source>
</evidence>
<feature type="region of interest" description="Disordered" evidence="1">
    <location>
        <begin position="1"/>
        <end position="111"/>
    </location>
</feature>
<feature type="region of interest" description="Disordered" evidence="1">
    <location>
        <begin position="493"/>
        <end position="551"/>
    </location>
</feature>
<feature type="transmembrane region" description="Helical" evidence="2">
    <location>
        <begin position="280"/>
        <end position="304"/>
    </location>
</feature>
<keyword evidence="2" id="KW-1133">Transmembrane helix</keyword>
<evidence type="ECO:0000256" key="1">
    <source>
        <dbReference type="SAM" id="MobiDB-lite"/>
    </source>
</evidence>
<feature type="transmembrane region" description="Helical" evidence="2">
    <location>
        <begin position="345"/>
        <end position="372"/>
    </location>
</feature>
<gene>
    <name evidence="3" type="ORF">ASPZODRAFT_146550</name>
</gene>
<keyword evidence="2" id="KW-0812">Transmembrane</keyword>
<feature type="compositionally biased region" description="Polar residues" evidence="1">
    <location>
        <begin position="528"/>
        <end position="543"/>
    </location>
</feature>
<feature type="compositionally biased region" description="Basic and acidic residues" evidence="1">
    <location>
        <begin position="1"/>
        <end position="12"/>
    </location>
</feature>
<organism evidence="3 4">
    <name type="scientific">Penicilliopsis zonata CBS 506.65</name>
    <dbReference type="NCBI Taxonomy" id="1073090"/>
    <lineage>
        <taxon>Eukaryota</taxon>
        <taxon>Fungi</taxon>
        <taxon>Dikarya</taxon>
        <taxon>Ascomycota</taxon>
        <taxon>Pezizomycotina</taxon>
        <taxon>Eurotiomycetes</taxon>
        <taxon>Eurotiomycetidae</taxon>
        <taxon>Eurotiales</taxon>
        <taxon>Aspergillaceae</taxon>
        <taxon>Penicilliopsis</taxon>
    </lineage>
</organism>